<evidence type="ECO:0000256" key="3">
    <source>
        <dbReference type="ARBA" id="ARBA00023163"/>
    </source>
</evidence>
<evidence type="ECO:0000256" key="4">
    <source>
        <dbReference type="SAM" id="MobiDB-lite"/>
    </source>
</evidence>
<sequence length="242" mass="26817">MKARNGTEPTTGTTDSGNPARVDSSTIYSRIFDAIVDHKLPPGTHLKEDELCDLFGVGRTRVRSALSRLAADHVIELVANRGAFVASPSVEEAREVFRARRVIEGHLIRRAAERRNPPMQQALTEHLHGEHTAREAGDTAQVIRRCSRYHQLLADQADSPIMAGFIRELIARSSLIVAIYEKSKPDKCEIDEHRLLSDLVLAGRADEAAALMDRHLQGIEDRLDLKRESGTINALSQSLGFN</sequence>
<dbReference type="Proteomes" id="UP000766629">
    <property type="component" value="Unassembled WGS sequence"/>
</dbReference>
<evidence type="ECO:0000256" key="2">
    <source>
        <dbReference type="ARBA" id="ARBA00023125"/>
    </source>
</evidence>
<proteinExistence type="predicted"/>
<evidence type="ECO:0000259" key="5">
    <source>
        <dbReference type="PROSITE" id="PS50949"/>
    </source>
</evidence>
<dbReference type="PROSITE" id="PS50949">
    <property type="entry name" value="HTH_GNTR"/>
    <property type="match status" value="1"/>
</dbReference>
<dbReference type="InterPro" id="IPR036390">
    <property type="entry name" value="WH_DNA-bd_sf"/>
</dbReference>
<dbReference type="PANTHER" id="PTHR43537:SF53">
    <property type="entry name" value="HTH-TYPE TRANSCRIPTIONAL REPRESSOR NANR"/>
    <property type="match status" value="1"/>
</dbReference>
<dbReference type="InterPro" id="IPR000524">
    <property type="entry name" value="Tscrpt_reg_HTH_GntR"/>
</dbReference>
<accession>A0ABS7NGG2</accession>
<dbReference type="SUPFAM" id="SSF46785">
    <property type="entry name" value="Winged helix' DNA-binding domain"/>
    <property type="match status" value="1"/>
</dbReference>
<organism evidence="6 7">
    <name type="scientific">Leisingera daeponensis</name>
    <dbReference type="NCBI Taxonomy" id="405746"/>
    <lineage>
        <taxon>Bacteria</taxon>
        <taxon>Pseudomonadati</taxon>
        <taxon>Pseudomonadota</taxon>
        <taxon>Alphaproteobacteria</taxon>
        <taxon>Rhodobacterales</taxon>
        <taxon>Roseobacteraceae</taxon>
        <taxon>Leisingera</taxon>
    </lineage>
</organism>
<dbReference type="InterPro" id="IPR036388">
    <property type="entry name" value="WH-like_DNA-bd_sf"/>
</dbReference>
<keyword evidence="7" id="KW-1185">Reference proteome</keyword>
<gene>
    <name evidence="6" type="ORF">KUV26_12705</name>
</gene>
<dbReference type="EMBL" id="JAHVJA010000005">
    <property type="protein sequence ID" value="MBY6140299.1"/>
    <property type="molecule type" value="Genomic_DNA"/>
</dbReference>
<dbReference type="InterPro" id="IPR011711">
    <property type="entry name" value="GntR_C"/>
</dbReference>
<feature type="region of interest" description="Disordered" evidence="4">
    <location>
        <begin position="1"/>
        <end position="22"/>
    </location>
</feature>
<dbReference type="SMART" id="SM00345">
    <property type="entry name" value="HTH_GNTR"/>
    <property type="match status" value="1"/>
</dbReference>
<feature type="compositionally biased region" description="Polar residues" evidence="4">
    <location>
        <begin position="7"/>
        <end position="22"/>
    </location>
</feature>
<dbReference type="SUPFAM" id="SSF48008">
    <property type="entry name" value="GntR ligand-binding domain-like"/>
    <property type="match status" value="1"/>
</dbReference>
<dbReference type="SMART" id="SM00895">
    <property type="entry name" value="FCD"/>
    <property type="match status" value="1"/>
</dbReference>
<dbReference type="Gene3D" id="1.10.10.10">
    <property type="entry name" value="Winged helix-like DNA-binding domain superfamily/Winged helix DNA-binding domain"/>
    <property type="match status" value="1"/>
</dbReference>
<dbReference type="Pfam" id="PF07729">
    <property type="entry name" value="FCD"/>
    <property type="match status" value="1"/>
</dbReference>
<evidence type="ECO:0000256" key="1">
    <source>
        <dbReference type="ARBA" id="ARBA00023015"/>
    </source>
</evidence>
<name>A0ABS7NGG2_9RHOB</name>
<evidence type="ECO:0000313" key="7">
    <source>
        <dbReference type="Proteomes" id="UP000766629"/>
    </source>
</evidence>
<feature type="domain" description="HTH gntR-type" evidence="5">
    <location>
        <begin position="21"/>
        <end position="88"/>
    </location>
</feature>
<dbReference type="Gene3D" id="1.20.120.530">
    <property type="entry name" value="GntR ligand-binding domain-like"/>
    <property type="match status" value="1"/>
</dbReference>
<dbReference type="Pfam" id="PF00392">
    <property type="entry name" value="GntR"/>
    <property type="match status" value="1"/>
</dbReference>
<dbReference type="PANTHER" id="PTHR43537">
    <property type="entry name" value="TRANSCRIPTIONAL REGULATOR, GNTR FAMILY"/>
    <property type="match status" value="1"/>
</dbReference>
<comment type="caution">
    <text evidence="6">The sequence shown here is derived from an EMBL/GenBank/DDBJ whole genome shotgun (WGS) entry which is preliminary data.</text>
</comment>
<keyword evidence="1" id="KW-0805">Transcription regulation</keyword>
<keyword evidence="3" id="KW-0804">Transcription</keyword>
<keyword evidence="2" id="KW-0238">DNA-binding</keyword>
<dbReference type="InterPro" id="IPR008920">
    <property type="entry name" value="TF_FadR/GntR_C"/>
</dbReference>
<dbReference type="CDD" id="cd07377">
    <property type="entry name" value="WHTH_GntR"/>
    <property type="match status" value="1"/>
</dbReference>
<protein>
    <submittedName>
        <fullName evidence="6">GntR family transcriptional regulator</fullName>
    </submittedName>
</protein>
<evidence type="ECO:0000313" key="6">
    <source>
        <dbReference type="EMBL" id="MBY6140299.1"/>
    </source>
</evidence>
<reference evidence="6 7" key="1">
    <citation type="submission" date="2021-06" db="EMBL/GenBank/DDBJ databases">
        <title>50 bacteria genomes isolated from Dapeng, Shenzhen, China.</title>
        <authorList>
            <person name="Zheng W."/>
            <person name="Yu S."/>
            <person name="Huang Y."/>
        </authorList>
    </citation>
    <scope>NUCLEOTIDE SEQUENCE [LARGE SCALE GENOMIC DNA]</scope>
    <source>
        <strain evidence="6 7">DP1N14-2</strain>
    </source>
</reference>
<dbReference type="RefSeq" id="WP_222506316.1">
    <property type="nucleotide sequence ID" value="NZ_JAHVJA010000005.1"/>
</dbReference>